<comment type="caution">
    <text evidence="1">The sequence shown here is derived from an EMBL/GenBank/DDBJ whole genome shotgun (WGS) entry which is preliminary data.</text>
</comment>
<accession>A0A2V3W0G5</accession>
<dbReference type="InterPro" id="IPR029063">
    <property type="entry name" value="SAM-dependent_MTases_sf"/>
</dbReference>
<proteinExistence type="predicted"/>
<dbReference type="Gene3D" id="3.40.50.150">
    <property type="entry name" value="Vaccinia Virus protein VP39"/>
    <property type="match status" value="1"/>
</dbReference>
<organism evidence="1 2">
    <name type="scientific">Pseudogracilibacillus auburnensis</name>
    <dbReference type="NCBI Taxonomy" id="1494959"/>
    <lineage>
        <taxon>Bacteria</taxon>
        <taxon>Bacillati</taxon>
        <taxon>Bacillota</taxon>
        <taxon>Bacilli</taxon>
        <taxon>Bacillales</taxon>
        <taxon>Bacillaceae</taxon>
        <taxon>Pseudogracilibacillus</taxon>
    </lineage>
</organism>
<keyword evidence="2" id="KW-1185">Reference proteome</keyword>
<keyword evidence="1" id="KW-0489">Methyltransferase</keyword>
<dbReference type="CDD" id="cd02440">
    <property type="entry name" value="AdoMet_MTases"/>
    <property type="match status" value="1"/>
</dbReference>
<protein>
    <submittedName>
        <fullName evidence="1">Methyltransferase family protein</fullName>
    </submittedName>
</protein>
<dbReference type="SUPFAM" id="SSF53335">
    <property type="entry name" value="S-adenosyl-L-methionine-dependent methyltransferases"/>
    <property type="match status" value="1"/>
</dbReference>
<dbReference type="GO" id="GO:0032259">
    <property type="term" value="P:methylation"/>
    <property type="evidence" value="ECO:0007669"/>
    <property type="project" value="UniProtKB-KW"/>
</dbReference>
<name>A0A2V3W0G5_9BACI</name>
<evidence type="ECO:0000313" key="2">
    <source>
        <dbReference type="Proteomes" id="UP000247978"/>
    </source>
</evidence>
<dbReference type="GO" id="GO:0008168">
    <property type="term" value="F:methyltransferase activity"/>
    <property type="evidence" value="ECO:0007669"/>
    <property type="project" value="UniProtKB-KW"/>
</dbReference>
<evidence type="ECO:0000313" key="1">
    <source>
        <dbReference type="EMBL" id="PXW87552.1"/>
    </source>
</evidence>
<dbReference type="Proteomes" id="UP000247978">
    <property type="component" value="Unassembled WGS sequence"/>
</dbReference>
<keyword evidence="1" id="KW-0808">Transferase</keyword>
<gene>
    <name evidence="1" type="ORF">DFR56_105199</name>
</gene>
<sequence>MAERKFDRQLQIKTVGLRDWGNKVSAYNRYEATPYGALKKLFQQYKFHKNDRVVDFGCGKGRVTFYIHHHFKIPVTGVEAHDKTFAEALENKQTYRKKRQHIKAPILLEYALAEQYEVKEEDNCFYFFNPFSIKIFKRVIMNILKSIKENKRTVELILYYPLPEFKEFLQMQTPFEMINKIRVPGDHGKYGKFVIYRASIEEQETSPS</sequence>
<dbReference type="RefSeq" id="WP_110395135.1">
    <property type="nucleotide sequence ID" value="NZ_JBHUHB010000001.1"/>
</dbReference>
<dbReference type="EMBL" id="QJJQ01000005">
    <property type="protein sequence ID" value="PXW87552.1"/>
    <property type="molecule type" value="Genomic_DNA"/>
</dbReference>
<dbReference type="AlphaFoldDB" id="A0A2V3W0G5"/>
<reference evidence="1 2" key="1">
    <citation type="submission" date="2018-05" db="EMBL/GenBank/DDBJ databases">
        <title>Genomic Encyclopedia of Type Strains, Phase IV (KMG-IV): sequencing the most valuable type-strain genomes for metagenomic binning, comparative biology and taxonomic classification.</title>
        <authorList>
            <person name="Goeker M."/>
        </authorList>
    </citation>
    <scope>NUCLEOTIDE SEQUENCE [LARGE SCALE GENOMIC DNA]</scope>
    <source>
        <strain evidence="1 2">DSM 28556</strain>
    </source>
</reference>
<dbReference type="OrthoDB" id="9780095at2"/>